<evidence type="ECO:0000313" key="1">
    <source>
        <dbReference type="EMBL" id="KAL2053293.1"/>
    </source>
</evidence>
<reference evidence="1 2" key="1">
    <citation type="submission" date="2024-09" db="EMBL/GenBank/DDBJ databases">
        <title>Rethinking Asexuality: The Enigmatic Case of Functional Sexual Genes in Lepraria (Stereocaulaceae).</title>
        <authorList>
            <person name="Doellman M."/>
            <person name="Sun Y."/>
            <person name="Barcenas-Pena A."/>
            <person name="Lumbsch H.T."/>
            <person name="Grewe F."/>
        </authorList>
    </citation>
    <scope>NUCLEOTIDE SEQUENCE [LARGE SCALE GENOMIC DNA]</scope>
    <source>
        <strain evidence="1 2">Grewe 0041</strain>
    </source>
</reference>
<dbReference type="Pfam" id="PF23562">
    <property type="entry name" value="AMP-binding_C_3"/>
    <property type="match status" value="1"/>
</dbReference>
<keyword evidence="2" id="KW-1185">Reference proteome</keyword>
<proteinExistence type="predicted"/>
<dbReference type="Proteomes" id="UP001590951">
    <property type="component" value="Unassembled WGS sequence"/>
</dbReference>
<gene>
    <name evidence="1" type="ORF">ABVK25_006286</name>
</gene>
<protein>
    <submittedName>
        <fullName evidence="1">Uncharacterized protein</fullName>
    </submittedName>
</protein>
<dbReference type="EMBL" id="JBHFEH010000021">
    <property type="protein sequence ID" value="KAL2053293.1"/>
    <property type="molecule type" value="Genomic_DNA"/>
</dbReference>
<accession>A0ABR4B5Z4</accession>
<name>A0ABR4B5Z4_9LECA</name>
<organism evidence="1 2">
    <name type="scientific">Lepraria finkii</name>
    <dbReference type="NCBI Taxonomy" id="1340010"/>
    <lineage>
        <taxon>Eukaryota</taxon>
        <taxon>Fungi</taxon>
        <taxon>Dikarya</taxon>
        <taxon>Ascomycota</taxon>
        <taxon>Pezizomycotina</taxon>
        <taxon>Lecanoromycetes</taxon>
        <taxon>OSLEUM clade</taxon>
        <taxon>Lecanoromycetidae</taxon>
        <taxon>Lecanorales</taxon>
        <taxon>Lecanorineae</taxon>
        <taxon>Stereocaulaceae</taxon>
        <taxon>Lepraria</taxon>
    </lineage>
</organism>
<comment type="caution">
    <text evidence="1">The sequence shown here is derived from an EMBL/GenBank/DDBJ whole genome shotgun (WGS) entry which is preliminary data.</text>
</comment>
<sequence length="75" mass="8326">MTNEEFTSAVWPSIEKLNAESQGHIRVPSSMLVVMPKDSPGLAKSSKGTKMRGQAEKRYAETIMHAYEGGSQYHQ</sequence>
<evidence type="ECO:0000313" key="2">
    <source>
        <dbReference type="Proteomes" id="UP001590951"/>
    </source>
</evidence>